<evidence type="ECO:0000313" key="2">
    <source>
        <dbReference type="EMBL" id="KJB09781.1"/>
    </source>
</evidence>
<reference evidence="2 3" key="1">
    <citation type="journal article" date="2012" name="Nature">
        <title>Repeated polyploidization of Gossypium genomes and the evolution of spinnable cotton fibres.</title>
        <authorList>
            <person name="Paterson A.H."/>
            <person name="Wendel J.F."/>
            <person name="Gundlach H."/>
            <person name="Guo H."/>
            <person name="Jenkins J."/>
            <person name="Jin D."/>
            <person name="Llewellyn D."/>
            <person name="Showmaker K.C."/>
            <person name="Shu S."/>
            <person name="Udall J."/>
            <person name="Yoo M.J."/>
            <person name="Byers R."/>
            <person name="Chen W."/>
            <person name="Doron-Faigenboim A."/>
            <person name="Duke M.V."/>
            <person name="Gong L."/>
            <person name="Grimwood J."/>
            <person name="Grover C."/>
            <person name="Grupp K."/>
            <person name="Hu G."/>
            <person name="Lee T.H."/>
            <person name="Li J."/>
            <person name="Lin L."/>
            <person name="Liu T."/>
            <person name="Marler B.S."/>
            <person name="Page J.T."/>
            <person name="Roberts A.W."/>
            <person name="Romanel E."/>
            <person name="Sanders W.S."/>
            <person name="Szadkowski E."/>
            <person name="Tan X."/>
            <person name="Tang H."/>
            <person name="Xu C."/>
            <person name="Wang J."/>
            <person name="Wang Z."/>
            <person name="Zhang D."/>
            <person name="Zhang L."/>
            <person name="Ashrafi H."/>
            <person name="Bedon F."/>
            <person name="Bowers J.E."/>
            <person name="Brubaker C.L."/>
            <person name="Chee P.W."/>
            <person name="Das S."/>
            <person name="Gingle A.R."/>
            <person name="Haigler C.H."/>
            <person name="Harker D."/>
            <person name="Hoffmann L.V."/>
            <person name="Hovav R."/>
            <person name="Jones D.C."/>
            <person name="Lemke C."/>
            <person name="Mansoor S."/>
            <person name="ur Rahman M."/>
            <person name="Rainville L.N."/>
            <person name="Rambani A."/>
            <person name="Reddy U.K."/>
            <person name="Rong J.K."/>
            <person name="Saranga Y."/>
            <person name="Scheffler B.E."/>
            <person name="Scheffler J.A."/>
            <person name="Stelly D.M."/>
            <person name="Triplett B.A."/>
            <person name="Van Deynze A."/>
            <person name="Vaslin M.F."/>
            <person name="Waghmare V.N."/>
            <person name="Walford S.A."/>
            <person name="Wright R.J."/>
            <person name="Zaki E.A."/>
            <person name="Zhang T."/>
            <person name="Dennis E.S."/>
            <person name="Mayer K.F."/>
            <person name="Peterson D.G."/>
            <person name="Rokhsar D.S."/>
            <person name="Wang X."/>
            <person name="Schmutz J."/>
        </authorList>
    </citation>
    <scope>NUCLEOTIDE SEQUENCE [LARGE SCALE GENOMIC DNA]</scope>
</reference>
<keyword evidence="1" id="KW-0472">Membrane</keyword>
<evidence type="ECO:0000313" key="3">
    <source>
        <dbReference type="Proteomes" id="UP000032304"/>
    </source>
</evidence>
<gene>
    <name evidence="2" type="ORF">B456_001G165400</name>
</gene>
<protein>
    <submittedName>
        <fullName evidence="2">Uncharacterized protein</fullName>
    </submittedName>
</protein>
<keyword evidence="1" id="KW-0812">Transmembrane</keyword>
<keyword evidence="1" id="KW-1133">Transmembrane helix</keyword>
<proteinExistence type="predicted"/>
<sequence>MFIATGIMHMDGLLLSNWFHSFFLRSHLCFLLSSLLSFCGLKVFFMLYVATLLVQSFNRNDERVTKPKRPIAFSLASVFKIPLYENEIKPQLFSPFRLFTPSF</sequence>
<accession>A0A0D2PZR0</accession>
<evidence type="ECO:0000256" key="1">
    <source>
        <dbReference type="SAM" id="Phobius"/>
    </source>
</evidence>
<feature type="transmembrane region" description="Helical" evidence="1">
    <location>
        <begin position="30"/>
        <end position="54"/>
    </location>
</feature>
<dbReference type="AlphaFoldDB" id="A0A0D2PZR0"/>
<dbReference type="Gramene" id="KJB09781">
    <property type="protein sequence ID" value="KJB09781"/>
    <property type="gene ID" value="B456_001G165400"/>
</dbReference>
<dbReference type="EMBL" id="CM001740">
    <property type="protein sequence ID" value="KJB09781.1"/>
    <property type="molecule type" value="Genomic_DNA"/>
</dbReference>
<organism evidence="2 3">
    <name type="scientific">Gossypium raimondii</name>
    <name type="common">Peruvian cotton</name>
    <name type="synonym">Gossypium klotzschianum subsp. raimondii</name>
    <dbReference type="NCBI Taxonomy" id="29730"/>
    <lineage>
        <taxon>Eukaryota</taxon>
        <taxon>Viridiplantae</taxon>
        <taxon>Streptophyta</taxon>
        <taxon>Embryophyta</taxon>
        <taxon>Tracheophyta</taxon>
        <taxon>Spermatophyta</taxon>
        <taxon>Magnoliopsida</taxon>
        <taxon>eudicotyledons</taxon>
        <taxon>Gunneridae</taxon>
        <taxon>Pentapetalae</taxon>
        <taxon>rosids</taxon>
        <taxon>malvids</taxon>
        <taxon>Malvales</taxon>
        <taxon>Malvaceae</taxon>
        <taxon>Malvoideae</taxon>
        <taxon>Gossypium</taxon>
    </lineage>
</organism>
<dbReference type="Proteomes" id="UP000032304">
    <property type="component" value="Chromosome 1"/>
</dbReference>
<name>A0A0D2PZR0_GOSRA</name>
<keyword evidence="3" id="KW-1185">Reference proteome</keyword>